<dbReference type="PANTHER" id="PTHR11895:SF7">
    <property type="entry name" value="GLUTAMYL-TRNA(GLN) AMIDOTRANSFERASE SUBUNIT A, MITOCHONDRIAL"/>
    <property type="match status" value="1"/>
</dbReference>
<dbReference type="RefSeq" id="WP_301550611.1">
    <property type="nucleotide sequence ID" value="NZ_JAQRMZ010000002.1"/>
</dbReference>
<feature type="domain" description="Amidase" evidence="2">
    <location>
        <begin position="24"/>
        <end position="455"/>
    </location>
</feature>
<gene>
    <name evidence="3" type="ORF">QO000_000931</name>
</gene>
<evidence type="ECO:0000313" key="4">
    <source>
        <dbReference type="Proteomes" id="UP001226720"/>
    </source>
</evidence>
<dbReference type="InterPro" id="IPR023631">
    <property type="entry name" value="Amidase_dom"/>
</dbReference>
<dbReference type="Gene3D" id="3.90.1300.10">
    <property type="entry name" value="Amidase signature (AS) domain"/>
    <property type="match status" value="1"/>
</dbReference>
<evidence type="ECO:0000259" key="2">
    <source>
        <dbReference type="Pfam" id="PF01425"/>
    </source>
</evidence>
<dbReference type="InterPro" id="IPR036928">
    <property type="entry name" value="AS_sf"/>
</dbReference>
<reference evidence="3" key="1">
    <citation type="submission" date="2023-07" db="EMBL/GenBank/DDBJ databases">
        <title>Genomic Encyclopedia of Type Strains, Phase IV (KMG-IV): sequencing the most valuable type-strain genomes for metagenomic binning, comparative biology and taxonomic classification.</title>
        <authorList>
            <person name="Goeker M."/>
        </authorList>
    </citation>
    <scope>NUCLEOTIDE SEQUENCE [LARGE SCALE GENOMIC DNA]</scope>
    <source>
        <strain evidence="3">JSM 076093</strain>
    </source>
</reference>
<keyword evidence="4" id="KW-1185">Reference proteome</keyword>
<comment type="caution">
    <text evidence="3">The sequence shown here is derived from an EMBL/GenBank/DDBJ whole genome shotgun (WGS) entry which is preliminary data.</text>
</comment>
<evidence type="ECO:0000313" key="3">
    <source>
        <dbReference type="EMBL" id="MDQ0481978.1"/>
    </source>
</evidence>
<comment type="similarity">
    <text evidence="1">Belongs to the amidase family.</text>
</comment>
<sequence length="473" mass="51296">MSITDLTAREMAQQIATRKISPVDVITSHLERIRHLNPKLNMFITVFEEEALKEAQLAEEDLMKGEPIGPLHGVPIAIKDLTPVSGRRTTFGSPLFGNHISTHEPTIIKRIKKAGAIIIGKTNTPEFGHKGTTDNHILGPAKNPWNPLLTAGGSSGGSAAAVASKCVPLAEGSDGGGSIRIPSSLNGIIGLKPTFGRVPFDSSPVNRFGTTQPFVHYGPMSRTTEDAALLLSIIEGYEPNDPYSVPIPEENLLNRLSDGVKGLTLAYTEDFGLYPCDTKVKAQIEDTIEILRKHGAKVEKVSVQFGMKLEELISFFNKMWFAGLASAYGPLFNQFPTQFSTSVSDMINAGRELSAVELRETELQRTVVWNTLQEKLNHYDAILSPVLGVPAFPYTSEGPSSINGRATSPISDWMMTQLYNCTGHPAISIPAGLTPEGLPVGLQAATTKFNDRLLLQIARTIELEKAFPSPILS</sequence>
<protein>
    <submittedName>
        <fullName evidence="3">Asp-tRNA(Asn)/Glu-tRNA(Gln) amidotransferase A subunit family amidase</fullName>
    </submittedName>
</protein>
<name>A0ABU0JY50_9BACL</name>
<proteinExistence type="inferred from homology"/>
<dbReference type="EMBL" id="JAUSWM010000001">
    <property type="protein sequence ID" value="MDQ0481978.1"/>
    <property type="molecule type" value="Genomic_DNA"/>
</dbReference>
<dbReference type="PANTHER" id="PTHR11895">
    <property type="entry name" value="TRANSAMIDASE"/>
    <property type="match status" value="1"/>
</dbReference>
<dbReference type="Pfam" id="PF01425">
    <property type="entry name" value="Amidase"/>
    <property type="match status" value="1"/>
</dbReference>
<dbReference type="GeneID" id="301325876"/>
<evidence type="ECO:0000256" key="1">
    <source>
        <dbReference type="ARBA" id="ARBA00009199"/>
    </source>
</evidence>
<dbReference type="InterPro" id="IPR020556">
    <property type="entry name" value="Amidase_CS"/>
</dbReference>
<dbReference type="PROSITE" id="PS00571">
    <property type="entry name" value="AMIDASES"/>
    <property type="match status" value="1"/>
</dbReference>
<accession>A0ABU0JY50</accession>
<organism evidence="3 4">
    <name type="scientific">Guptibacillus hwajinpoensis</name>
    <dbReference type="NCBI Taxonomy" id="208199"/>
    <lineage>
        <taxon>Bacteria</taxon>
        <taxon>Bacillati</taxon>
        <taxon>Bacillota</taxon>
        <taxon>Bacilli</taxon>
        <taxon>Bacillales</taxon>
        <taxon>Guptibacillaceae</taxon>
        <taxon>Guptibacillus</taxon>
    </lineage>
</organism>
<dbReference type="Proteomes" id="UP001226720">
    <property type="component" value="Unassembled WGS sequence"/>
</dbReference>
<dbReference type="InterPro" id="IPR000120">
    <property type="entry name" value="Amidase"/>
</dbReference>
<dbReference type="SUPFAM" id="SSF75304">
    <property type="entry name" value="Amidase signature (AS) enzymes"/>
    <property type="match status" value="1"/>
</dbReference>